<protein>
    <submittedName>
        <fullName evidence="1">Uncharacterized protein</fullName>
    </submittedName>
</protein>
<dbReference type="EMBL" id="VSSQ01133343">
    <property type="protein sequence ID" value="MPN59387.1"/>
    <property type="molecule type" value="Genomic_DNA"/>
</dbReference>
<evidence type="ECO:0000313" key="1">
    <source>
        <dbReference type="EMBL" id="MPN59387.1"/>
    </source>
</evidence>
<reference evidence="1" key="1">
    <citation type="submission" date="2019-08" db="EMBL/GenBank/DDBJ databases">
        <authorList>
            <person name="Kucharzyk K."/>
            <person name="Murdoch R.W."/>
            <person name="Higgins S."/>
            <person name="Loffler F."/>
        </authorList>
    </citation>
    <scope>NUCLEOTIDE SEQUENCE</scope>
</reference>
<name>A0A645J7L6_9ZZZZ</name>
<accession>A0A645J7L6</accession>
<comment type="caution">
    <text evidence="1">The sequence shown here is derived from an EMBL/GenBank/DDBJ whole genome shotgun (WGS) entry which is preliminary data.</text>
</comment>
<proteinExistence type="predicted"/>
<sequence>MRGRLHVSAQKEIGQYEFPRAQHRGTPCGKTLDPFAEVVEHRFVVNHQPAEILKCGIGSEEQAPLVLITVPERMIVFSHHQRTVGEAHDRDVAPIGCAAFDRAFLPAA</sequence>
<gene>
    <name evidence="1" type="ORF">SDC9_207108</name>
</gene>
<organism evidence="1">
    <name type="scientific">bioreactor metagenome</name>
    <dbReference type="NCBI Taxonomy" id="1076179"/>
    <lineage>
        <taxon>unclassified sequences</taxon>
        <taxon>metagenomes</taxon>
        <taxon>ecological metagenomes</taxon>
    </lineage>
</organism>
<dbReference type="AlphaFoldDB" id="A0A645J7L6"/>